<dbReference type="GO" id="GO:0042026">
    <property type="term" value="P:protein refolding"/>
    <property type="evidence" value="ECO:0007669"/>
    <property type="project" value="TreeGrafter"/>
</dbReference>
<comment type="similarity">
    <text evidence="1 2">Belongs to the small heat shock protein (HSP20) family.</text>
</comment>
<accession>A0A914W1E9</accession>
<evidence type="ECO:0000256" key="1">
    <source>
        <dbReference type="PROSITE-ProRule" id="PRU00285"/>
    </source>
</evidence>
<evidence type="ECO:0000313" key="5">
    <source>
        <dbReference type="WBParaSite" id="PSAMB.scaffold295size58621.g4448.t1"/>
    </source>
</evidence>
<evidence type="ECO:0000256" key="2">
    <source>
        <dbReference type="RuleBase" id="RU003616"/>
    </source>
</evidence>
<protein>
    <submittedName>
        <fullName evidence="5">SHSP domain-containing protein</fullName>
    </submittedName>
</protein>
<dbReference type="Gene3D" id="2.60.40.790">
    <property type="match status" value="1"/>
</dbReference>
<dbReference type="GO" id="GO:0051082">
    <property type="term" value="F:unfolded protein binding"/>
    <property type="evidence" value="ECO:0007669"/>
    <property type="project" value="TreeGrafter"/>
</dbReference>
<keyword evidence="4" id="KW-1185">Reference proteome</keyword>
<evidence type="ECO:0000313" key="4">
    <source>
        <dbReference type="Proteomes" id="UP000887566"/>
    </source>
</evidence>
<dbReference type="PROSITE" id="PS01031">
    <property type="entry name" value="SHSP"/>
    <property type="match status" value="1"/>
</dbReference>
<dbReference type="CDD" id="cd06526">
    <property type="entry name" value="metazoan_ACD"/>
    <property type="match status" value="1"/>
</dbReference>
<proteinExistence type="inferred from homology"/>
<organism evidence="4 5">
    <name type="scientific">Plectus sambesii</name>
    <dbReference type="NCBI Taxonomy" id="2011161"/>
    <lineage>
        <taxon>Eukaryota</taxon>
        <taxon>Metazoa</taxon>
        <taxon>Ecdysozoa</taxon>
        <taxon>Nematoda</taxon>
        <taxon>Chromadorea</taxon>
        <taxon>Plectida</taxon>
        <taxon>Plectina</taxon>
        <taxon>Plectoidea</taxon>
        <taxon>Plectidae</taxon>
        <taxon>Plectus</taxon>
    </lineage>
</organism>
<dbReference type="InterPro" id="IPR002068">
    <property type="entry name" value="A-crystallin/Hsp20_dom"/>
</dbReference>
<dbReference type="GO" id="GO:0005737">
    <property type="term" value="C:cytoplasm"/>
    <property type="evidence" value="ECO:0007669"/>
    <property type="project" value="TreeGrafter"/>
</dbReference>
<dbReference type="InterPro" id="IPR001436">
    <property type="entry name" value="Alpha-crystallin/sHSP_animal"/>
</dbReference>
<evidence type="ECO:0000259" key="3">
    <source>
        <dbReference type="PROSITE" id="PS01031"/>
    </source>
</evidence>
<name>A0A914W1E9_9BILA</name>
<dbReference type="Proteomes" id="UP000887566">
    <property type="component" value="Unplaced"/>
</dbReference>
<dbReference type="InterPro" id="IPR008978">
    <property type="entry name" value="HSP20-like_chaperone"/>
</dbReference>
<dbReference type="PRINTS" id="PR00299">
    <property type="entry name" value="ACRYSTALLIN"/>
</dbReference>
<dbReference type="PANTHER" id="PTHR45640:SF35">
    <property type="entry name" value="HEAT SHOCK PROTEIN HSP-12.2"/>
    <property type="match status" value="1"/>
</dbReference>
<dbReference type="Pfam" id="PF00011">
    <property type="entry name" value="HSP20"/>
    <property type="match status" value="1"/>
</dbReference>
<dbReference type="GO" id="GO:0005634">
    <property type="term" value="C:nucleus"/>
    <property type="evidence" value="ECO:0007669"/>
    <property type="project" value="TreeGrafter"/>
</dbReference>
<dbReference type="AlphaFoldDB" id="A0A914W1E9"/>
<sequence>MGDVIQTGHDWVGAQWDWPLQQNDGVVKMINNKEKFEVGLDCQYFAPKEIEVKVNGENIQIHARHESHSDELGEIRREVNRTYRLPQDIDILSLKSHLSSRGILTISAKKK</sequence>
<dbReference type="PANTHER" id="PTHR45640">
    <property type="entry name" value="HEAT SHOCK PROTEIN HSP-12.2-RELATED"/>
    <property type="match status" value="1"/>
</dbReference>
<dbReference type="SUPFAM" id="SSF49764">
    <property type="entry name" value="HSP20-like chaperones"/>
    <property type="match status" value="1"/>
</dbReference>
<reference evidence="5" key="1">
    <citation type="submission" date="2022-11" db="UniProtKB">
        <authorList>
            <consortium name="WormBaseParasite"/>
        </authorList>
    </citation>
    <scope>IDENTIFICATION</scope>
</reference>
<dbReference type="WBParaSite" id="PSAMB.scaffold295size58621.g4448.t1">
    <property type="protein sequence ID" value="PSAMB.scaffold295size58621.g4448.t1"/>
    <property type="gene ID" value="PSAMB.scaffold295size58621.g4448"/>
</dbReference>
<feature type="domain" description="SHSP" evidence="3">
    <location>
        <begin position="17"/>
        <end position="111"/>
    </location>
</feature>
<dbReference type="GO" id="GO:0009408">
    <property type="term" value="P:response to heat"/>
    <property type="evidence" value="ECO:0007669"/>
    <property type="project" value="TreeGrafter"/>
</dbReference>